<keyword evidence="9 13" id="KW-0418">Kinase</keyword>
<dbReference type="HOGENOM" id="CLU_001715_1_0_6"/>
<dbReference type="PROSITE" id="PS50052">
    <property type="entry name" value="GUANYLATE_KINASE_2"/>
    <property type="match status" value="1"/>
</dbReference>
<evidence type="ECO:0000256" key="4">
    <source>
        <dbReference type="ARBA" id="ARBA00012961"/>
    </source>
</evidence>
<comment type="subcellular location">
    <subcellularLocation>
        <location evidence="2 13">Cytoplasm</location>
    </subcellularLocation>
</comment>
<protein>
    <recommendedName>
        <fullName evidence="5 13">Guanylate kinase</fullName>
        <ecNumber evidence="4 13">2.7.4.8</ecNumber>
    </recommendedName>
    <alternativeName>
        <fullName evidence="11 13">GMP kinase</fullName>
    </alternativeName>
</protein>
<dbReference type="GO" id="GO:0004385">
    <property type="term" value="F:GMP kinase activity"/>
    <property type="evidence" value="ECO:0007669"/>
    <property type="project" value="UniProtKB-UniRule"/>
</dbReference>
<evidence type="ECO:0000256" key="9">
    <source>
        <dbReference type="ARBA" id="ARBA00022777"/>
    </source>
</evidence>
<dbReference type="InterPro" id="IPR008145">
    <property type="entry name" value="GK/Ca_channel_bsu"/>
</dbReference>
<keyword evidence="16" id="KW-1185">Reference proteome</keyword>
<dbReference type="SUPFAM" id="SSF52540">
    <property type="entry name" value="P-loop containing nucleoside triphosphate hydrolases"/>
    <property type="match status" value="1"/>
</dbReference>
<dbReference type="NCBIfam" id="TIGR03263">
    <property type="entry name" value="guanyl_kin"/>
    <property type="match status" value="1"/>
</dbReference>
<dbReference type="eggNOG" id="COG0194">
    <property type="taxonomic scope" value="Bacteria"/>
</dbReference>
<sequence length="215" mass="25420">MKKTILGKVFIVSAPSGTGKSSLLRALAKKIQRNTKFSISYTTRKIRPKETNAKNYFFVSVEEFQRMIRRNDFLEYASIFGNYYGTPKRFVEDNIKLGFDVILEIDWIGTKKVLKEIPSSKSIFILPPCKKTLRKRLLDRKQDDRESIQFRMQNVVKEIKNCPKYHYIVINDNFDSALQDLHSIITSEHLRSKEQIIRNQDLIYNFFKNDIFYEN</sequence>
<feature type="domain" description="Guanylate kinase-like" evidence="14">
    <location>
        <begin position="7"/>
        <end position="186"/>
    </location>
</feature>
<dbReference type="HAMAP" id="MF_00328">
    <property type="entry name" value="Guanylate_kinase"/>
    <property type="match status" value="1"/>
</dbReference>
<dbReference type="Pfam" id="PF00625">
    <property type="entry name" value="Guanylate_kin"/>
    <property type="match status" value="1"/>
</dbReference>
<proteinExistence type="inferred from homology"/>
<keyword evidence="10 13" id="KW-0067">ATP-binding</keyword>
<dbReference type="RefSeq" id="WP_013087502.1">
    <property type="nucleotide sequence ID" value="NC_014109.1"/>
</dbReference>
<dbReference type="STRING" id="515618.RIEPE_0150"/>
<evidence type="ECO:0000256" key="1">
    <source>
        <dbReference type="ARBA" id="ARBA00003531"/>
    </source>
</evidence>
<keyword evidence="8 13" id="KW-0547">Nucleotide-binding</keyword>
<dbReference type="AlphaFoldDB" id="D4G7V8"/>
<feature type="binding site" evidence="13">
    <location>
        <begin position="14"/>
        <end position="21"/>
    </location>
    <ligand>
        <name>ATP</name>
        <dbReference type="ChEBI" id="CHEBI:30616"/>
    </ligand>
</feature>
<dbReference type="InterPro" id="IPR008144">
    <property type="entry name" value="Guanylate_kin-like_dom"/>
</dbReference>
<dbReference type="PANTHER" id="PTHR23117">
    <property type="entry name" value="GUANYLATE KINASE-RELATED"/>
    <property type="match status" value="1"/>
</dbReference>
<name>D4G7V8_RIEPU</name>
<comment type="similarity">
    <text evidence="3 13">Belongs to the guanylate kinase family.</text>
</comment>
<dbReference type="KEGG" id="rip:RIEPE_0150"/>
<dbReference type="CDD" id="cd00071">
    <property type="entry name" value="GMPK"/>
    <property type="match status" value="1"/>
</dbReference>
<dbReference type="Gene3D" id="3.30.63.10">
    <property type="entry name" value="Guanylate Kinase phosphate binding domain"/>
    <property type="match status" value="1"/>
</dbReference>
<evidence type="ECO:0000256" key="10">
    <source>
        <dbReference type="ARBA" id="ARBA00022840"/>
    </source>
</evidence>
<dbReference type="FunFam" id="3.30.63.10:FF:000005">
    <property type="entry name" value="Guanylate kinase"/>
    <property type="match status" value="1"/>
</dbReference>
<dbReference type="EC" id="2.7.4.8" evidence="4 13"/>
<comment type="function">
    <text evidence="1 13">Essential for recycling GMP and indirectly, cGMP.</text>
</comment>
<dbReference type="EMBL" id="CP001085">
    <property type="protein sequence ID" value="ADD79512.1"/>
    <property type="molecule type" value="Genomic_DNA"/>
</dbReference>
<gene>
    <name evidence="13" type="primary">gmk</name>
    <name evidence="15" type="ordered locus">RIEPE_0150</name>
</gene>
<accession>D4G7V8</accession>
<keyword evidence="7 13" id="KW-0808">Transferase</keyword>
<dbReference type="GO" id="GO:0005829">
    <property type="term" value="C:cytosol"/>
    <property type="evidence" value="ECO:0007669"/>
    <property type="project" value="TreeGrafter"/>
</dbReference>
<dbReference type="InterPro" id="IPR017665">
    <property type="entry name" value="Guanylate_kinase"/>
</dbReference>
<dbReference type="Gene3D" id="3.40.50.300">
    <property type="entry name" value="P-loop containing nucleotide triphosphate hydrolases"/>
    <property type="match status" value="1"/>
</dbReference>
<dbReference type="SMART" id="SM00072">
    <property type="entry name" value="GuKc"/>
    <property type="match status" value="1"/>
</dbReference>
<evidence type="ECO:0000256" key="8">
    <source>
        <dbReference type="ARBA" id="ARBA00022741"/>
    </source>
</evidence>
<evidence type="ECO:0000256" key="11">
    <source>
        <dbReference type="ARBA" id="ARBA00030128"/>
    </source>
</evidence>
<dbReference type="InterPro" id="IPR027417">
    <property type="entry name" value="P-loop_NTPase"/>
</dbReference>
<evidence type="ECO:0000256" key="6">
    <source>
        <dbReference type="ARBA" id="ARBA00022490"/>
    </source>
</evidence>
<evidence type="ECO:0000256" key="12">
    <source>
        <dbReference type="ARBA" id="ARBA00048594"/>
    </source>
</evidence>
<dbReference type="GO" id="GO:0005524">
    <property type="term" value="F:ATP binding"/>
    <property type="evidence" value="ECO:0007669"/>
    <property type="project" value="UniProtKB-UniRule"/>
</dbReference>
<dbReference type="Proteomes" id="UP000001700">
    <property type="component" value="Chromosome"/>
</dbReference>
<evidence type="ECO:0000313" key="16">
    <source>
        <dbReference type="Proteomes" id="UP000001700"/>
    </source>
</evidence>
<dbReference type="PROSITE" id="PS00856">
    <property type="entry name" value="GUANYLATE_KINASE_1"/>
    <property type="match status" value="1"/>
</dbReference>
<dbReference type="PANTHER" id="PTHR23117:SF13">
    <property type="entry name" value="GUANYLATE KINASE"/>
    <property type="match status" value="1"/>
</dbReference>
<evidence type="ECO:0000256" key="2">
    <source>
        <dbReference type="ARBA" id="ARBA00004496"/>
    </source>
</evidence>
<evidence type="ECO:0000256" key="13">
    <source>
        <dbReference type="HAMAP-Rule" id="MF_00328"/>
    </source>
</evidence>
<organism evidence="15 16">
    <name type="scientific">Riesia pediculicola (strain USDA)</name>
    <dbReference type="NCBI Taxonomy" id="515618"/>
    <lineage>
        <taxon>Bacteria</taxon>
        <taxon>Pseudomonadati</taxon>
        <taxon>Pseudomonadota</taxon>
        <taxon>Gammaproteobacteria</taxon>
        <taxon>Enterobacterales</taxon>
        <taxon>Enterobacteriaceae</taxon>
        <taxon>Candidatus Riesia</taxon>
    </lineage>
</organism>
<comment type="catalytic activity">
    <reaction evidence="12 13">
        <text>GMP + ATP = GDP + ADP</text>
        <dbReference type="Rhea" id="RHEA:20780"/>
        <dbReference type="ChEBI" id="CHEBI:30616"/>
        <dbReference type="ChEBI" id="CHEBI:58115"/>
        <dbReference type="ChEBI" id="CHEBI:58189"/>
        <dbReference type="ChEBI" id="CHEBI:456216"/>
        <dbReference type="EC" id="2.7.4.8"/>
    </reaction>
</comment>
<evidence type="ECO:0000256" key="3">
    <source>
        <dbReference type="ARBA" id="ARBA00005790"/>
    </source>
</evidence>
<dbReference type="InterPro" id="IPR020590">
    <property type="entry name" value="Guanylate_kinase_CS"/>
</dbReference>
<keyword evidence="6 13" id="KW-0963">Cytoplasm</keyword>
<evidence type="ECO:0000259" key="14">
    <source>
        <dbReference type="PROSITE" id="PS50052"/>
    </source>
</evidence>
<evidence type="ECO:0000313" key="15">
    <source>
        <dbReference type="EMBL" id="ADD79512.1"/>
    </source>
</evidence>
<evidence type="ECO:0000256" key="7">
    <source>
        <dbReference type="ARBA" id="ARBA00022679"/>
    </source>
</evidence>
<evidence type="ECO:0000256" key="5">
    <source>
        <dbReference type="ARBA" id="ARBA00016296"/>
    </source>
</evidence>
<dbReference type="OrthoDB" id="9808150at2"/>
<reference evidence="15" key="1">
    <citation type="submission" date="2008-05" db="EMBL/GenBank/DDBJ databases">
        <title>Genome sequence of Riesia pediculicola USDA.</title>
        <authorList>
            <person name="Kirkness E.F."/>
        </authorList>
    </citation>
    <scope>NUCLEOTIDE SEQUENCE [LARGE SCALE GENOMIC DNA]</scope>
    <source>
        <strain evidence="15">USDA</strain>
    </source>
</reference>